<evidence type="ECO:0000313" key="3">
    <source>
        <dbReference type="Proteomes" id="UP000009169"/>
    </source>
</evidence>
<feature type="compositionally biased region" description="Polar residues" evidence="1">
    <location>
        <begin position="38"/>
        <end position="47"/>
    </location>
</feature>
<name>F2PP42_TRIEC</name>
<dbReference type="EMBL" id="DS995728">
    <property type="protein sequence ID" value="EGE03660.1"/>
    <property type="molecule type" value="Genomic_DNA"/>
</dbReference>
<dbReference type="Proteomes" id="UP000009169">
    <property type="component" value="Unassembled WGS sequence"/>
</dbReference>
<organism evidence="2 3">
    <name type="scientific">Trichophyton equinum (strain ATCC MYA-4606 / CBS 127.97)</name>
    <name type="common">Horse ringworm fungus</name>
    <dbReference type="NCBI Taxonomy" id="559882"/>
    <lineage>
        <taxon>Eukaryota</taxon>
        <taxon>Fungi</taxon>
        <taxon>Dikarya</taxon>
        <taxon>Ascomycota</taxon>
        <taxon>Pezizomycotina</taxon>
        <taxon>Eurotiomycetes</taxon>
        <taxon>Eurotiomycetidae</taxon>
        <taxon>Onygenales</taxon>
        <taxon>Arthrodermataceae</taxon>
        <taxon>Trichophyton</taxon>
    </lineage>
</organism>
<accession>F2PP42</accession>
<proteinExistence type="predicted"/>
<dbReference type="AlphaFoldDB" id="F2PP42"/>
<evidence type="ECO:0000313" key="2">
    <source>
        <dbReference type="EMBL" id="EGE03660.1"/>
    </source>
</evidence>
<feature type="region of interest" description="Disordered" evidence="1">
    <location>
        <begin position="1"/>
        <end position="47"/>
    </location>
</feature>
<evidence type="ECO:0000256" key="1">
    <source>
        <dbReference type="SAM" id="MobiDB-lite"/>
    </source>
</evidence>
<dbReference type="VEuPathDB" id="FungiDB:TEQG_02691"/>
<sequence>MAGGATAQLQHNCEPFQGYAARRSPREPSVASKKTKRSSSLGVESISNSMAESGRIYDQPDDANSSQLCPLEITMAQFRLDILYTHWPEEFSSVPRVSFASTRCFSSFMGLLWVCLG</sequence>
<dbReference type="HOGENOM" id="CLU_2086483_0_0_1"/>
<protein>
    <submittedName>
        <fullName evidence="2">Uncharacterized protein</fullName>
    </submittedName>
</protein>
<gene>
    <name evidence="2" type="ORF">TEQG_02691</name>
</gene>
<reference evidence="3" key="1">
    <citation type="journal article" date="2012" name="MBio">
        <title>Comparative genome analysis of Trichophyton rubrum and related dermatophytes reveals candidate genes involved in infection.</title>
        <authorList>
            <person name="Martinez D.A."/>
            <person name="Oliver B.G."/>
            <person name="Graeser Y."/>
            <person name="Goldberg J.M."/>
            <person name="Li W."/>
            <person name="Martinez-Rossi N.M."/>
            <person name="Monod M."/>
            <person name="Shelest E."/>
            <person name="Barton R.C."/>
            <person name="Birch E."/>
            <person name="Brakhage A.A."/>
            <person name="Chen Z."/>
            <person name="Gurr S.J."/>
            <person name="Heiman D."/>
            <person name="Heitman J."/>
            <person name="Kosti I."/>
            <person name="Rossi A."/>
            <person name="Saif S."/>
            <person name="Samalova M."/>
            <person name="Saunders C.W."/>
            <person name="Shea T."/>
            <person name="Summerbell R.C."/>
            <person name="Xu J."/>
            <person name="Young S."/>
            <person name="Zeng Q."/>
            <person name="Birren B.W."/>
            <person name="Cuomo C.A."/>
            <person name="White T.C."/>
        </authorList>
    </citation>
    <scope>NUCLEOTIDE SEQUENCE [LARGE SCALE GENOMIC DNA]</scope>
    <source>
        <strain evidence="3">ATCC MYA-4606 / CBS 127.97</strain>
    </source>
</reference>
<keyword evidence="3" id="KW-1185">Reference proteome</keyword>